<evidence type="ECO:0008006" key="3">
    <source>
        <dbReference type="Google" id="ProtNLM"/>
    </source>
</evidence>
<dbReference type="GO" id="GO:0005829">
    <property type="term" value="C:cytosol"/>
    <property type="evidence" value="ECO:0007669"/>
    <property type="project" value="TreeGrafter"/>
</dbReference>
<dbReference type="Gene3D" id="3.30.450.40">
    <property type="match status" value="1"/>
</dbReference>
<dbReference type="KEGG" id="tasa:A1Q1_01341"/>
<dbReference type="SUPFAM" id="SSF55781">
    <property type="entry name" value="GAF domain-like"/>
    <property type="match status" value="1"/>
</dbReference>
<gene>
    <name evidence="1" type="ORF">A1Q1_01341</name>
</gene>
<dbReference type="EMBL" id="ALBS01000169">
    <property type="protein sequence ID" value="EJT49536.1"/>
    <property type="molecule type" value="Genomic_DNA"/>
</dbReference>
<evidence type="ECO:0000313" key="1">
    <source>
        <dbReference type="EMBL" id="EJT49536.1"/>
    </source>
</evidence>
<dbReference type="HOGENOM" id="CLU_077738_1_0_1"/>
<dbReference type="Proteomes" id="UP000002748">
    <property type="component" value="Unassembled WGS sequence"/>
</dbReference>
<name>J5T791_TRIAS</name>
<dbReference type="GO" id="GO:0033745">
    <property type="term" value="F:L-methionine-(R)-S-oxide reductase activity"/>
    <property type="evidence" value="ECO:0007669"/>
    <property type="project" value="TreeGrafter"/>
</dbReference>
<proteinExistence type="predicted"/>
<dbReference type="OrthoDB" id="15735at2759"/>
<dbReference type="InterPro" id="IPR029016">
    <property type="entry name" value="GAF-like_dom_sf"/>
</dbReference>
<protein>
    <recommendedName>
        <fullName evidence="3">GAF domain-containing protein</fullName>
    </recommendedName>
</protein>
<organism evidence="1 2">
    <name type="scientific">Trichosporon asahii var. asahii (strain ATCC 90039 / CBS 2479 / JCM 2466 / KCTC 7840 / NBRC 103889/ NCYC 2677 / UAMH 7654)</name>
    <name type="common">Yeast</name>
    <dbReference type="NCBI Taxonomy" id="1186058"/>
    <lineage>
        <taxon>Eukaryota</taxon>
        <taxon>Fungi</taxon>
        <taxon>Dikarya</taxon>
        <taxon>Basidiomycota</taxon>
        <taxon>Agaricomycotina</taxon>
        <taxon>Tremellomycetes</taxon>
        <taxon>Trichosporonales</taxon>
        <taxon>Trichosporonaceae</taxon>
        <taxon>Trichosporon</taxon>
    </lineage>
</organism>
<reference evidence="1 2" key="1">
    <citation type="journal article" date="2012" name="Eukaryot. Cell">
        <title>Draft genome sequence of CBS 2479, the standard type strain of Trichosporon asahii.</title>
        <authorList>
            <person name="Yang R.Y."/>
            <person name="Li H.T."/>
            <person name="Zhu H."/>
            <person name="Zhou G.P."/>
            <person name="Wang M."/>
            <person name="Wang L."/>
        </authorList>
    </citation>
    <scope>NUCLEOTIDE SEQUENCE [LARGE SCALE GENOMIC DNA]</scope>
    <source>
        <strain evidence="2">ATCC 90039 / CBS 2479 / JCM 2466 / KCTC 7840 / NCYC 2677 / UAMH 7654</strain>
    </source>
</reference>
<sequence>MPHADSSLVPEEIKTKQQFYEHVHEQLRALLSDSTFWVSNLAQASALLYHSYAGTSLYGLNGTSPVVNWVGFYIQQNGEGDLIVGPYQGRPACAVIKAKAGRGVCADAFVGDKGVVVTNVDEYPGHIACDGETKAEVVLPLRLKTPEGDKTVGVLDLDSTVLATFDEVDLNGLQTVVDILRETSHWA</sequence>
<dbReference type="GeneID" id="25984855"/>
<dbReference type="InterPro" id="IPR051330">
    <property type="entry name" value="Phosphatase_reg/MetRdx"/>
</dbReference>
<dbReference type="PANTHER" id="PTHR21021:SF15">
    <property type="entry name" value="FREE METHIONINE-R-SULFOXIDE REDUCTASE"/>
    <property type="match status" value="1"/>
</dbReference>
<comment type="caution">
    <text evidence="1">The sequence shown here is derived from an EMBL/GenBank/DDBJ whole genome shotgun (WGS) entry which is preliminary data.</text>
</comment>
<dbReference type="RefSeq" id="XP_014179855.1">
    <property type="nucleotide sequence ID" value="XM_014324380.1"/>
</dbReference>
<dbReference type="AlphaFoldDB" id="J5T791"/>
<evidence type="ECO:0000313" key="2">
    <source>
        <dbReference type="Proteomes" id="UP000002748"/>
    </source>
</evidence>
<accession>J5T791</accession>
<dbReference type="PANTHER" id="PTHR21021">
    <property type="entry name" value="GAF/PUTATIVE CYTOSKELETAL PROTEIN"/>
    <property type="match status" value="1"/>
</dbReference>
<dbReference type="VEuPathDB" id="FungiDB:A1Q1_01341"/>